<protein>
    <submittedName>
        <fullName evidence="2">Uncharacterized protein</fullName>
    </submittedName>
</protein>
<proteinExistence type="predicted"/>
<dbReference type="AlphaFoldDB" id="A0AAN6XG36"/>
<keyword evidence="1" id="KW-0732">Signal</keyword>
<evidence type="ECO:0000313" key="2">
    <source>
        <dbReference type="EMBL" id="KAK4198785.1"/>
    </source>
</evidence>
<feature type="signal peptide" evidence="1">
    <location>
        <begin position="1"/>
        <end position="25"/>
    </location>
</feature>
<sequence length="121" mass="13335">MFKLKSLTAIVTLGVLSVSATQTEGGHGGHGDDRNGVYTCKDAYWKGLCTTFYGGQNECVNFSGGWNDAISSIRNNGRDWHCQWWEHAGCQGLVYQNQEDANLHDGNGLWGDRISSFRCGQ</sequence>
<dbReference type="Proteomes" id="UP001303160">
    <property type="component" value="Unassembled WGS sequence"/>
</dbReference>
<organism evidence="2 3">
    <name type="scientific">Triangularia verruculosa</name>
    <dbReference type="NCBI Taxonomy" id="2587418"/>
    <lineage>
        <taxon>Eukaryota</taxon>
        <taxon>Fungi</taxon>
        <taxon>Dikarya</taxon>
        <taxon>Ascomycota</taxon>
        <taxon>Pezizomycotina</taxon>
        <taxon>Sordariomycetes</taxon>
        <taxon>Sordariomycetidae</taxon>
        <taxon>Sordariales</taxon>
        <taxon>Podosporaceae</taxon>
        <taxon>Triangularia</taxon>
    </lineage>
</organism>
<dbReference type="Gene3D" id="2.60.20.10">
    <property type="entry name" value="Crystallins"/>
    <property type="match status" value="1"/>
</dbReference>
<keyword evidence="3" id="KW-1185">Reference proteome</keyword>
<name>A0AAN6XG36_9PEZI</name>
<evidence type="ECO:0000313" key="3">
    <source>
        <dbReference type="Proteomes" id="UP001303160"/>
    </source>
</evidence>
<reference evidence="2" key="2">
    <citation type="submission" date="2023-05" db="EMBL/GenBank/DDBJ databases">
        <authorList>
            <consortium name="Lawrence Berkeley National Laboratory"/>
            <person name="Steindorff A."/>
            <person name="Hensen N."/>
            <person name="Bonometti L."/>
            <person name="Westerberg I."/>
            <person name="Brannstrom I.O."/>
            <person name="Guillou S."/>
            <person name="Cros-Aarteil S."/>
            <person name="Calhoun S."/>
            <person name="Haridas S."/>
            <person name="Kuo A."/>
            <person name="Mondo S."/>
            <person name="Pangilinan J."/>
            <person name="Riley R."/>
            <person name="Labutti K."/>
            <person name="Andreopoulos B."/>
            <person name="Lipzen A."/>
            <person name="Chen C."/>
            <person name="Yanf M."/>
            <person name="Daum C."/>
            <person name="Ng V."/>
            <person name="Clum A."/>
            <person name="Ohm R."/>
            <person name="Martin F."/>
            <person name="Silar P."/>
            <person name="Natvig D."/>
            <person name="Lalanne C."/>
            <person name="Gautier V."/>
            <person name="Ament-Velasquez S.L."/>
            <person name="Kruys A."/>
            <person name="Hutchinson M.I."/>
            <person name="Powell A.J."/>
            <person name="Barry K."/>
            <person name="Miller A.N."/>
            <person name="Grigoriev I.V."/>
            <person name="Debuchy R."/>
            <person name="Gladieux P."/>
            <person name="Thoren M.H."/>
            <person name="Johannesson H."/>
        </authorList>
    </citation>
    <scope>NUCLEOTIDE SEQUENCE</scope>
    <source>
        <strain evidence="2">CBS 315.58</strain>
    </source>
</reference>
<accession>A0AAN6XG36</accession>
<evidence type="ECO:0000256" key="1">
    <source>
        <dbReference type="SAM" id="SignalP"/>
    </source>
</evidence>
<feature type="chain" id="PRO_5042950223" evidence="1">
    <location>
        <begin position="26"/>
        <end position="121"/>
    </location>
</feature>
<reference evidence="2" key="1">
    <citation type="journal article" date="2023" name="Mol. Phylogenet. Evol.">
        <title>Genome-scale phylogeny and comparative genomics of the fungal order Sordariales.</title>
        <authorList>
            <person name="Hensen N."/>
            <person name="Bonometti L."/>
            <person name="Westerberg I."/>
            <person name="Brannstrom I.O."/>
            <person name="Guillou S."/>
            <person name="Cros-Aarteil S."/>
            <person name="Calhoun S."/>
            <person name="Haridas S."/>
            <person name="Kuo A."/>
            <person name="Mondo S."/>
            <person name="Pangilinan J."/>
            <person name="Riley R."/>
            <person name="LaButti K."/>
            <person name="Andreopoulos B."/>
            <person name="Lipzen A."/>
            <person name="Chen C."/>
            <person name="Yan M."/>
            <person name="Daum C."/>
            <person name="Ng V."/>
            <person name="Clum A."/>
            <person name="Steindorff A."/>
            <person name="Ohm R.A."/>
            <person name="Martin F."/>
            <person name="Silar P."/>
            <person name="Natvig D.O."/>
            <person name="Lalanne C."/>
            <person name="Gautier V."/>
            <person name="Ament-Velasquez S.L."/>
            <person name="Kruys A."/>
            <person name="Hutchinson M.I."/>
            <person name="Powell A.J."/>
            <person name="Barry K."/>
            <person name="Miller A.N."/>
            <person name="Grigoriev I.V."/>
            <person name="Debuchy R."/>
            <person name="Gladieux P."/>
            <person name="Hiltunen Thoren M."/>
            <person name="Johannesson H."/>
        </authorList>
    </citation>
    <scope>NUCLEOTIDE SEQUENCE</scope>
    <source>
        <strain evidence="2">CBS 315.58</strain>
    </source>
</reference>
<comment type="caution">
    <text evidence="2">The sequence shown here is derived from an EMBL/GenBank/DDBJ whole genome shotgun (WGS) entry which is preliminary data.</text>
</comment>
<dbReference type="EMBL" id="MU863941">
    <property type="protein sequence ID" value="KAK4198785.1"/>
    <property type="molecule type" value="Genomic_DNA"/>
</dbReference>
<gene>
    <name evidence="2" type="ORF">QBC40DRAFT_89820</name>
</gene>